<reference evidence="2 3" key="1">
    <citation type="journal article" date="2024" name="BMC Genomics">
        <title>Genome assembly of redclaw crayfish (Cherax quadricarinatus) provides insights into its immune adaptation and hypoxia tolerance.</title>
        <authorList>
            <person name="Liu Z."/>
            <person name="Zheng J."/>
            <person name="Li H."/>
            <person name="Fang K."/>
            <person name="Wang S."/>
            <person name="He J."/>
            <person name="Zhou D."/>
            <person name="Weng S."/>
            <person name="Chi M."/>
            <person name="Gu Z."/>
            <person name="He J."/>
            <person name="Li F."/>
            <person name="Wang M."/>
        </authorList>
    </citation>
    <scope>NUCLEOTIDE SEQUENCE [LARGE SCALE GENOMIC DNA]</scope>
    <source>
        <strain evidence="2">ZL_2023a</strain>
    </source>
</reference>
<evidence type="ECO:0000256" key="1">
    <source>
        <dbReference type="SAM" id="MobiDB-lite"/>
    </source>
</evidence>
<keyword evidence="3" id="KW-1185">Reference proteome</keyword>
<dbReference type="Proteomes" id="UP001445076">
    <property type="component" value="Unassembled WGS sequence"/>
</dbReference>
<dbReference type="AlphaFoldDB" id="A0AAW0XUI0"/>
<feature type="region of interest" description="Disordered" evidence="1">
    <location>
        <begin position="9"/>
        <end position="126"/>
    </location>
</feature>
<gene>
    <name evidence="2" type="ORF">OTU49_001161</name>
</gene>
<comment type="caution">
    <text evidence="2">The sequence shown here is derived from an EMBL/GenBank/DDBJ whole genome shotgun (WGS) entry which is preliminary data.</text>
</comment>
<name>A0AAW0XUI0_CHEQU</name>
<feature type="compositionally biased region" description="Pro residues" evidence="1">
    <location>
        <begin position="115"/>
        <end position="126"/>
    </location>
</feature>
<organism evidence="2 3">
    <name type="scientific">Cherax quadricarinatus</name>
    <name type="common">Australian red claw crayfish</name>
    <dbReference type="NCBI Taxonomy" id="27406"/>
    <lineage>
        <taxon>Eukaryota</taxon>
        <taxon>Metazoa</taxon>
        <taxon>Ecdysozoa</taxon>
        <taxon>Arthropoda</taxon>
        <taxon>Crustacea</taxon>
        <taxon>Multicrustacea</taxon>
        <taxon>Malacostraca</taxon>
        <taxon>Eumalacostraca</taxon>
        <taxon>Eucarida</taxon>
        <taxon>Decapoda</taxon>
        <taxon>Pleocyemata</taxon>
        <taxon>Astacidea</taxon>
        <taxon>Parastacoidea</taxon>
        <taxon>Parastacidae</taxon>
        <taxon>Cherax</taxon>
    </lineage>
</organism>
<feature type="compositionally biased region" description="Low complexity" evidence="1">
    <location>
        <begin position="24"/>
        <end position="33"/>
    </location>
</feature>
<evidence type="ECO:0000313" key="3">
    <source>
        <dbReference type="Proteomes" id="UP001445076"/>
    </source>
</evidence>
<protein>
    <submittedName>
        <fullName evidence="2">Uncharacterized protein</fullName>
    </submittedName>
</protein>
<dbReference type="EMBL" id="JARKIK010000024">
    <property type="protein sequence ID" value="KAK8743613.1"/>
    <property type="molecule type" value="Genomic_DNA"/>
</dbReference>
<accession>A0AAW0XUI0</accession>
<proteinExistence type="predicted"/>
<sequence>MASFLQYALSPFPRRRSRSKVERSLTSSPDTLPGTPPPSSPVPKTRSVGIQTPVLQRRAVGVSVGEPPSTPSSLRRLKEKTRAAWQASPLLSRRSSQDTLREGSLTPVLPRKAASPPPDPLHSPPS</sequence>
<feature type="non-terminal residue" evidence="2">
    <location>
        <position position="126"/>
    </location>
</feature>
<evidence type="ECO:0000313" key="2">
    <source>
        <dbReference type="EMBL" id="KAK8743613.1"/>
    </source>
</evidence>